<feature type="domain" description="FAD-dependent urate hydroxylase HpyO/Asp monooxygenase CreE-like FAD/NAD(P)-binding" evidence="1">
    <location>
        <begin position="3"/>
        <end position="179"/>
    </location>
</feature>
<evidence type="ECO:0000313" key="2">
    <source>
        <dbReference type="EMBL" id="MFM9608291.1"/>
    </source>
</evidence>
<dbReference type="Proteomes" id="UP001631957">
    <property type="component" value="Unassembled WGS sequence"/>
</dbReference>
<dbReference type="EMBL" id="JBJVNI010000003">
    <property type="protein sequence ID" value="MFM9608291.1"/>
    <property type="molecule type" value="Genomic_DNA"/>
</dbReference>
<sequence length="613" mass="66880">MGIIGLGSRGCSILERIVSLARNETLPFSVRVDLVDPTSSGQGLHATDQPDYLLLNTLCGEISMFPGPESVGAAAAESGPGLFDWVTARGLRLAEDGHTVTRSGGRPIVPGDFLPRRILGEYLRWFFEWTCRRAPEGMRLHMHRSEAVDVQSHEETGVRITLADGTALTSDYAFLTLGHVGNGRRTGTRAVTDPYPLPQSVEAIAPGESVAVGGFGLSAMDVVAALTIGRGGRFSRKSGEIRYRPSGAEPRILLYSRSGMPFRVRPKREEMTSRFQPMALTRETVASLRSAGPLDFDEQLMPLMLSDIRIAHLRCRTLVEEGHEAEEELAADLAEAVRSGKLPEVLDALDTSFDPTTLWDPSHSMELHDSHDYQKWLTRTVGDDLTEAEKGLSGSPLKAAAEAVREVRDILRDAVNFRGLTSASLDTFMSRTVPLMNRAVVGPQKERYAELLALADSGIVRFPFGAAPRVAPAEPGPGWTVSSTTLEVPYRERVDWLCAGNAPWPDLAGSASPLVRSLRRRRLLTPYAPGSGSVGAADVDPSLHPVGPDGTGDPRLWLIGPLCEGATFYNHLIPTPGYSRAFVDAHRCVTQMYEHFTQDEQLTRTTPEERARP</sequence>
<evidence type="ECO:0000259" key="1">
    <source>
        <dbReference type="Pfam" id="PF13454"/>
    </source>
</evidence>
<organism evidence="2 3">
    <name type="scientific">Streptomyces niveiscabiei</name>
    <dbReference type="NCBI Taxonomy" id="164115"/>
    <lineage>
        <taxon>Bacteria</taxon>
        <taxon>Bacillati</taxon>
        <taxon>Actinomycetota</taxon>
        <taxon>Actinomycetes</taxon>
        <taxon>Kitasatosporales</taxon>
        <taxon>Streptomycetaceae</taxon>
        <taxon>Streptomyces</taxon>
    </lineage>
</organism>
<dbReference type="InterPro" id="IPR036188">
    <property type="entry name" value="FAD/NAD-bd_sf"/>
</dbReference>
<dbReference type="SUPFAM" id="SSF51905">
    <property type="entry name" value="FAD/NAD(P)-binding domain"/>
    <property type="match status" value="1"/>
</dbReference>
<dbReference type="Pfam" id="PF13454">
    <property type="entry name" value="NAD_binding_9"/>
    <property type="match status" value="1"/>
</dbReference>
<dbReference type="PANTHER" id="PTHR40254:SF1">
    <property type="entry name" value="BLR0577 PROTEIN"/>
    <property type="match status" value="1"/>
</dbReference>
<evidence type="ECO:0000313" key="3">
    <source>
        <dbReference type="Proteomes" id="UP001631957"/>
    </source>
</evidence>
<name>A0ABW9HK65_9ACTN</name>
<gene>
    <name evidence="2" type="ORF">ACKI18_06145</name>
</gene>
<reference evidence="2 3" key="1">
    <citation type="submission" date="2024-12" db="EMBL/GenBank/DDBJ databases">
        <title>Forecasting of Potato common scab and diversities of Pathogenic streptomyces spp. in china.</title>
        <authorList>
            <person name="Handique U."/>
            <person name="Wu J."/>
        </authorList>
    </citation>
    <scope>NUCLEOTIDE SEQUENCE [LARGE SCALE GENOMIC DNA]</scope>
    <source>
        <strain evidence="2 3">ZRIMU1530</strain>
    </source>
</reference>
<dbReference type="InterPro" id="IPR038732">
    <property type="entry name" value="HpyO/CreE_NAD-binding"/>
</dbReference>
<dbReference type="RefSeq" id="WP_409120669.1">
    <property type="nucleotide sequence ID" value="NZ_JBJVNI010000003.1"/>
</dbReference>
<accession>A0ABW9HK65</accession>
<dbReference type="InterPro" id="IPR052189">
    <property type="entry name" value="L-asp_N-monooxygenase_NS-form"/>
</dbReference>
<comment type="caution">
    <text evidence="2">The sequence shown here is derived from an EMBL/GenBank/DDBJ whole genome shotgun (WGS) entry which is preliminary data.</text>
</comment>
<protein>
    <submittedName>
        <fullName evidence="2">FAD/NAD(P)-binding protein</fullName>
    </submittedName>
</protein>
<dbReference type="PANTHER" id="PTHR40254">
    <property type="entry name" value="BLR0577 PROTEIN"/>
    <property type="match status" value="1"/>
</dbReference>
<keyword evidence="3" id="KW-1185">Reference proteome</keyword>
<proteinExistence type="predicted"/>